<dbReference type="Proteomes" id="UP001156706">
    <property type="component" value="Unassembled WGS sequence"/>
</dbReference>
<accession>A0ABQ5YN96</accession>
<evidence type="ECO:0000313" key="1">
    <source>
        <dbReference type="EMBL" id="GLR14399.1"/>
    </source>
</evidence>
<dbReference type="PANTHER" id="PTHR35866">
    <property type="entry name" value="PUTATIVE-RELATED"/>
    <property type="match status" value="1"/>
</dbReference>
<dbReference type="EMBL" id="BSOG01000004">
    <property type="protein sequence ID" value="GLR14399.1"/>
    <property type="molecule type" value="Genomic_DNA"/>
</dbReference>
<protein>
    <submittedName>
        <fullName evidence="1">Zinc/iron-chelating domain-containing protein</fullName>
    </submittedName>
</protein>
<proteinExistence type="predicted"/>
<reference evidence="2" key="1">
    <citation type="journal article" date="2019" name="Int. J. Syst. Evol. Microbiol.">
        <title>The Global Catalogue of Microorganisms (GCM) 10K type strain sequencing project: providing services to taxonomists for standard genome sequencing and annotation.</title>
        <authorList>
            <consortium name="The Broad Institute Genomics Platform"/>
            <consortium name="The Broad Institute Genome Sequencing Center for Infectious Disease"/>
            <person name="Wu L."/>
            <person name="Ma J."/>
        </authorList>
    </citation>
    <scope>NUCLEOTIDE SEQUENCE [LARGE SCALE GENOMIC DNA]</scope>
    <source>
        <strain evidence="2">NBRC 110044</strain>
    </source>
</reference>
<dbReference type="InterPro" id="IPR005358">
    <property type="entry name" value="Puta_zinc/iron-chelating_dom"/>
</dbReference>
<dbReference type="Pfam" id="PF03692">
    <property type="entry name" value="CxxCxxCC"/>
    <property type="match status" value="1"/>
</dbReference>
<gene>
    <name evidence="1" type="ORF">GCM10007907_31890</name>
</gene>
<name>A0ABQ5YN96_9NEIS</name>
<sequence>MTAKPILLHHADLDRTGTWLKYRDGLCDSCMATCCTMPVEVKLADLVRMGVVDAFEAEGEPPKQIAKRLMKARIVQHFNFKHSIYTLTRRANGDCLYLDAQSRRCTIYAKRPNTCRNHPRIGPRPGFCAYRTR</sequence>
<keyword evidence="2" id="KW-1185">Reference proteome</keyword>
<dbReference type="PANTHER" id="PTHR35866:SF1">
    <property type="entry name" value="YKGJ FAMILY CYSTEINE CLUSTER PROTEIN"/>
    <property type="match status" value="1"/>
</dbReference>
<evidence type="ECO:0000313" key="2">
    <source>
        <dbReference type="Proteomes" id="UP001156706"/>
    </source>
</evidence>
<dbReference type="RefSeq" id="WP_284197472.1">
    <property type="nucleotide sequence ID" value="NZ_BSOG01000004.1"/>
</dbReference>
<organism evidence="1 2">
    <name type="scientific">Chitinimonas prasina</name>
    <dbReference type="NCBI Taxonomy" id="1434937"/>
    <lineage>
        <taxon>Bacteria</taxon>
        <taxon>Pseudomonadati</taxon>
        <taxon>Pseudomonadota</taxon>
        <taxon>Betaproteobacteria</taxon>
        <taxon>Neisseriales</taxon>
        <taxon>Chitinibacteraceae</taxon>
        <taxon>Chitinimonas</taxon>
    </lineage>
</organism>
<comment type="caution">
    <text evidence="1">The sequence shown here is derived from an EMBL/GenBank/DDBJ whole genome shotgun (WGS) entry which is preliminary data.</text>
</comment>